<organism evidence="1 2">
    <name type="scientific">Fulvivirga marina</name>
    <dbReference type="NCBI Taxonomy" id="2494733"/>
    <lineage>
        <taxon>Bacteria</taxon>
        <taxon>Pseudomonadati</taxon>
        <taxon>Bacteroidota</taxon>
        <taxon>Cytophagia</taxon>
        <taxon>Cytophagales</taxon>
        <taxon>Fulvivirgaceae</taxon>
        <taxon>Fulvivirga</taxon>
    </lineage>
</organism>
<accession>A0A937FWU5</accession>
<keyword evidence="2" id="KW-1185">Reference proteome</keyword>
<gene>
    <name evidence="1" type="ORF">JMN32_15005</name>
</gene>
<proteinExistence type="predicted"/>
<dbReference type="Proteomes" id="UP000614216">
    <property type="component" value="Unassembled WGS sequence"/>
</dbReference>
<dbReference type="RefSeq" id="WP_202857164.1">
    <property type="nucleotide sequence ID" value="NZ_JAEUGD010000048.1"/>
</dbReference>
<comment type="caution">
    <text evidence="1">The sequence shown here is derived from an EMBL/GenBank/DDBJ whole genome shotgun (WGS) entry which is preliminary data.</text>
</comment>
<evidence type="ECO:0000313" key="1">
    <source>
        <dbReference type="EMBL" id="MBL6447625.1"/>
    </source>
</evidence>
<reference evidence="1" key="1">
    <citation type="submission" date="2021-01" db="EMBL/GenBank/DDBJ databases">
        <title>Fulvivirga kasyanovii gen. nov., sp nov., a novel member of the phylum Bacteroidetes isolated from seawater in a mussel farm.</title>
        <authorList>
            <person name="Zhao L.-H."/>
            <person name="Wang Z.-J."/>
        </authorList>
    </citation>
    <scope>NUCLEOTIDE SEQUENCE</scope>
    <source>
        <strain evidence="1">29W222</strain>
    </source>
</reference>
<dbReference type="AlphaFoldDB" id="A0A937FWU5"/>
<dbReference type="EMBL" id="JAEUGD010000048">
    <property type="protein sequence ID" value="MBL6447625.1"/>
    <property type="molecule type" value="Genomic_DNA"/>
</dbReference>
<name>A0A937FWU5_9BACT</name>
<evidence type="ECO:0000313" key="2">
    <source>
        <dbReference type="Proteomes" id="UP000614216"/>
    </source>
</evidence>
<protein>
    <submittedName>
        <fullName evidence="1">Uncharacterized protein</fullName>
    </submittedName>
</protein>
<sequence>MKSLENMKGVGGVSTNNDDLSIEWSSHLKIHYPALAEVYLNESAETKINRQFKERNNKLLSKPTTTYSTTFYDLFARVIDNRIGSARELKVAHSLLGQLNGEVQKLLDILSQNSISTNQLKGQMDGLFRLNDAKYLDKVGELLSTNYILENYDHFKLLQLEFKHERHLGKRSKDSDLLLFDKTLNRKVLVDILNINLDHKKIESEEGLSEILSHRIENKAFDKRYTDAEVVQTFGKAVIQPFIWVYDWHTIVTYKEVLGNFSVYNSLPILLLRQRSDFQSQQIYYDCIKASDITN</sequence>